<feature type="compositionally biased region" description="Polar residues" evidence="1">
    <location>
        <begin position="59"/>
        <end position="71"/>
    </location>
</feature>
<dbReference type="InParanoid" id="G4TBW1"/>
<dbReference type="eggNOG" id="ENOG502SMXC">
    <property type="taxonomic scope" value="Eukaryota"/>
</dbReference>
<feature type="compositionally biased region" description="Basic and acidic residues" evidence="1">
    <location>
        <begin position="101"/>
        <end position="111"/>
    </location>
</feature>
<feature type="compositionally biased region" description="Basic residues" evidence="1">
    <location>
        <begin position="139"/>
        <end position="148"/>
    </location>
</feature>
<protein>
    <submittedName>
        <fullName evidence="2">Uncharacterized protein</fullName>
    </submittedName>
</protein>
<gene>
    <name evidence="2" type="ORF">PIIN_02660</name>
</gene>
<accession>G4TBW1</accession>
<feature type="compositionally biased region" description="Low complexity" evidence="1">
    <location>
        <begin position="32"/>
        <end position="44"/>
    </location>
</feature>
<reference evidence="2 3" key="1">
    <citation type="journal article" date="2011" name="PLoS Pathog.">
        <title>Endophytic Life Strategies Decoded by Genome and Transcriptome Analyses of the Mutualistic Root Symbiont Piriformospora indica.</title>
        <authorList>
            <person name="Zuccaro A."/>
            <person name="Lahrmann U."/>
            <person name="Guldener U."/>
            <person name="Langen G."/>
            <person name="Pfiffi S."/>
            <person name="Biedenkopf D."/>
            <person name="Wong P."/>
            <person name="Samans B."/>
            <person name="Grimm C."/>
            <person name="Basiewicz M."/>
            <person name="Murat C."/>
            <person name="Martin F."/>
            <person name="Kogel K.H."/>
        </authorList>
    </citation>
    <scope>NUCLEOTIDE SEQUENCE [LARGE SCALE GENOMIC DNA]</scope>
    <source>
        <strain evidence="2 3">DSM 11827</strain>
    </source>
</reference>
<evidence type="ECO:0000313" key="2">
    <source>
        <dbReference type="EMBL" id="CCA68798.1"/>
    </source>
</evidence>
<organism evidence="2 3">
    <name type="scientific">Serendipita indica (strain DSM 11827)</name>
    <name type="common">Root endophyte fungus</name>
    <name type="synonym">Piriformospora indica</name>
    <dbReference type="NCBI Taxonomy" id="1109443"/>
    <lineage>
        <taxon>Eukaryota</taxon>
        <taxon>Fungi</taxon>
        <taxon>Dikarya</taxon>
        <taxon>Basidiomycota</taxon>
        <taxon>Agaricomycotina</taxon>
        <taxon>Agaricomycetes</taxon>
        <taxon>Sebacinales</taxon>
        <taxon>Serendipitaceae</taxon>
        <taxon>Serendipita</taxon>
    </lineage>
</organism>
<dbReference type="OrthoDB" id="3251353at2759"/>
<comment type="caution">
    <text evidence="2">The sequence shown here is derived from an EMBL/GenBank/DDBJ whole genome shotgun (WGS) entry which is preliminary data.</text>
</comment>
<proteinExistence type="predicted"/>
<name>G4TBW1_SERID</name>
<keyword evidence="3" id="KW-1185">Reference proteome</keyword>
<feature type="compositionally biased region" description="Low complexity" evidence="1">
    <location>
        <begin position="129"/>
        <end position="138"/>
    </location>
</feature>
<feature type="compositionally biased region" description="Polar residues" evidence="1">
    <location>
        <begin position="79"/>
        <end position="88"/>
    </location>
</feature>
<dbReference type="EMBL" id="CAFZ01000040">
    <property type="protein sequence ID" value="CCA68798.1"/>
    <property type="molecule type" value="Genomic_DNA"/>
</dbReference>
<feature type="region of interest" description="Disordered" evidence="1">
    <location>
        <begin position="1"/>
        <end position="150"/>
    </location>
</feature>
<sequence>MPQGCYELDVHDSDSDNSSNSSNSDSDDDDALSIIIADAIDPANIPLPPSPVHSEPSLPASTTQGATSNDSAADADLGQTEQSDQTEQSAEDACNDCTQPRLDKGKGREIILEEPAAARPASPVVIVEQTSPQTPRSRPSSRSRRRSPKYQPILTIRSSHGWIWNQDLFVPHYMKDRYISYPPEPPSSDTPGIEFDCVGITLTPEDLSQVLPP</sequence>
<dbReference type="HOGENOM" id="CLU_1294866_0_0_1"/>
<evidence type="ECO:0000256" key="1">
    <source>
        <dbReference type="SAM" id="MobiDB-lite"/>
    </source>
</evidence>
<dbReference type="AlphaFoldDB" id="G4TBW1"/>
<dbReference type="Proteomes" id="UP000007148">
    <property type="component" value="Unassembled WGS sequence"/>
</dbReference>
<evidence type="ECO:0000313" key="3">
    <source>
        <dbReference type="Proteomes" id="UP000007148"/>
    </source>
</evidence>